<dbReference type="SMART" id="SM00883">
    <property type="entry name" value="Cpn10"/>
    <property type="match status" value="1"/>
</dbReference>
<dbReference type="PANTHER" id="PTHR10772">
    <property type="entry name" value="10 KDA HEAT SHOCK PROTEIN"/>
    <property type="match status" value="1"/>
</dbReference>
<dbReference type="NCBIfam" id="NF001531">
    <property type="entry name" value="PRK00364.2-2"/>
    <property type="match status" value="1"/>
</dbReference>
<dbReference type="PANTHER" id="PTHR10772:SF63">
    <property type="entry name" value="20 KDA CHAPERONIN, CHLOROPLASTIC"/>
    <property type="match status" value="1"/>
</dbReference>
<dbReference type="InterPro" id="IPR018369">
    <property type="entry name" value="Chaprnonin_Cpn10_CS"/>
</dbReference>
<dbReference type="GO" id="GO:0051082">
    <property type="term" value="F:unfolded protein binding"/>
    <property type="evidence" value="ECO:0007669"/>
    <property type="project" value="TreeGrafter"/>
</dbReference>
<dbReference type="InterPro" id="IPR037124">
    <property type="entry name" value="Chaperonin_GroES_sf"/>
</dbReference>
<dbReference type="GO" id="GO:0046872">
    <property type="term" value="F:metal ion binding"/>
    <property type="evidence" value="ECO:0007669"/>
    <property type="project" value="TreeGrafter"/>
</dbReference>
<comment type="similarity">
    <text evidence="1">Belongs to the GroES chaperonin family.</text>
</comment>
<dbReference type="GO" id="GO:0005524">
    <property type="term" value="F:ATP binding"/>
    <property type="evidence" value="ECO:0007669"/>
    <property type="project" value="InterPro"/>
</dbReference>
<dbReference type="Pfam" id="PF00166">
    <property type="entry name" value="Cpn10"/>
    <property type="match status" value="1"/>
</dbReference>
<dbReference type="FunFam" id="2.30.33.40:FF:000007">
    <property type="entry name" value="10 kDa chaperonin"/>
    <property type="match status" value="1"/>
</dbReference>
<proteinExistence type="inferred from homology"/>
<dbReference type="CDD" id="cd00320">
    <property type="entry name" value="cpn10"/>
    <property type="match status" value="1"/>
</dbReference>
<dbReference type="NCBIfam" id="NF001533">
    <property type="entry name" value="PRK00364.2-4"/>
    <property type="match status" value="1"/>
</dbReference>
<dbReference type="Gene3D" id="2.30.33.40">
    <property type="entry name" value="GroES chaperonin"/>
    <property type="match status" value="1"/>
</dbReference>
<sequence>MKIKPLGERILLKRIEENEQVRGGIIIPDSAKEKSQQAEVMALGTGKKDESGKIVPFNLKVGDTVLLPVYGGTPVKVDGTEFILIEEDALLGVIA</sequence>
<evidence type="ECO:0000313" key="3">
    <source>
        <dbReference type="EMBL" id="ASN63341.1"/>
    </source>
</evidence>
<dbReference type="SUPFAM" id="SSF50129">
    <property type="entry name" value="GroES-like"/>
    <property type="match status" value="1"/>
</dbReference>
<evidence type="ECO:0000256" key="1">
    <source>
        <dbReference type="ARBA" id="ARBA00006975"/>
    </source>
</evidence>
<dbReference type="InterPro" id="IPR011032">
    <property type="entry name" value="GroES-like_sf"/>
</dbReference>
<dbReference type="HAMAP" id="MF_00580">
    <property type="entry name" value="CH10"/>
    <property type="match status" value="1"/>
</dbReference>
<dbReference type="GO" id="GO:0051087">
    <property type="term" value="F:protein-folding chaperone binding"/>
    <property type="evidence" value="ECO:0007669"/>
    <property type="project" value="TreeGrafter"/>
</dbReference>
<dbReference type="PRINTS" id="PR00297">
    <property type="entry name" value="CHAPERONIN10"/>
</dbReference>
<dbReference type="PROSITE" id="PS00681">
    <property type="entry name" value="CHAPERONINS_CPN10"/>
    <property type="match status" value="1"/>
</dbReference>
<dbReference type="EMBL" id="KU970747">
    <property type="protein sequence ID" value="ASN63341.1"/>
    <property type="molecule type" value="Genomic_DNA"/>
</dbReference>
<gene>
    <name evidence="3" type="primary">groES</name>
</gene>
<organism evidence="3">
    <name type="scientific">uncultured virus</name>
    <dbReference type="NCBI Taxonomy" id="340016"/>
    <lineage>
        <taxon>Viruses</taxon>
        <taxon>environmental samples</taxon>
    </lineage>
</organism>
<accession>A0A221S322</accession>
<dbReference type="GO" id="GO:0044183">
    <property type="term" value="F:protein folding chaperone"/>
    <property type="evidence" value="ECO:0007669"/>
    <property type="project" value="InterPro"/>
</dbReference>
<dbReference type="EMBL" id="KU971163">
    <property type="protein sequence ID" value="ASN63757.1"/>
    <property type="molecule type" value="Genomic_DNA"/>
</dbReference>
<dbReference type="InterPro" id="IPR020818">
    <property type="entry name" value="Chaperonin_GroES"/>
</dbReference>
<keyword evidence="2" id="KW-0143">Chaperone</keyword>
<name>A0A221S322_9VIRU</name>
<protein>
    <submittedName>
        <fullName evidence="3">Co-chaperonin GroES</fullName>
    </submittedName>
</protein>
<evidence type="ECO:0000256" key="2">
    <source>
        <dbReference type="ARBA" id="ARBA00023186"/>
    </source>
</evidence>
<reference evidence="3" key="1">
    <citation type="submission" date="2016-03" db="EMBL/GenBank/DDBJ databases">
        <title>Novel chaperonins are prevalent in the virioplankton and link to viral biology and ecology.</title>
        <authorList>
            <person name="Marine R.L."/>
            <person name="Nasko D.J."/>
            <person name="Polson S.W."/>
            <person name="Wommack K.E."/>
        </authorList>
    </citation>
    <scope>NUCLEOTIDE SEQUENCE</scope>
</reference>